<dbReference type="Gene3D" id="3.90.1570.10">
    <property type="entry name" value="tt1808, chain A"/>
    <property type="match status" value="1"/>
</dbReference>
<dbReference type="EMBL" id="JACPSX010000268">
    <property type="protein sequence ID" value="MBI3016149.1"/>
    <property type="molecule type" value="Genomic_DNA"/>
</dbReference>
<organism evidence="2 3">
    <name type="scientific">Tectimicrobiota bacterium</name>
    <dbReference type="NCBI Taxonomy" id="2528274"/>
    <lineage>
        <taxon>Bacteria</taxon>
        <taxon>Pseudomonadati</taxon>
        <taxon>Nitrospinota/Tectimicrobiota group</taxon>
        <taxon>Candidatus Tectimicrobiota</taxon>
    </lineage>
</organism>
<dbReference type="Pfam" id="PF05685">
    <property type="entry name" value="Uma2"/>
    <property type="match status" value="1"/>
</dbReference>
<dbReference type="AlphaFoldDB" id="A0A932M246"/>
<sequence>MAVSHTHLRQWTREEYLKMAEAGVFAPGERVELIEGQITTKTKPSASEATSTTLLAEELRRAFGGGYVIRVQGPLALGPLSEPEPDVAVVRGSPRDYRDAHPTTAVLVVEVSDTTLVLDRQQKAGLYARAGIPEYWILNLLERVLEVYRDPAPLPDHPLAYGYRSSERLDASASVVPLAASATPIAVADLLP</sequence>
<evidence type="ECO:0000259" key="1">
    <source>
        <dbReference type="Pfam" id="PF05685"/>
    </source>
</evidence>
<dbReference type="InterPro" id="IPR012296">
    <property type="entry name" value="Nuclease_put_TT1808"/>
</dbReference>
<reference evidence="2" key="1">
    <citation type="submission" date="2020-07" db="EMBL/GenBank/DDBJ databases">
        <title>Huge and variable diversity of episymbiotic CPR bacteria and DPANN archaea in groundwater ecosystems.</title>
        <authorList>
            <person name="He C.Y."/>
            <person name="Keren R."/>
            <person name="Whittaker M."/>
            <person name="Farag I.F."/>
            <person name="Doudna J."/>
            <person name="Cate J.H.D."/>
            <person name="Banfield J.F."/>
        </authorList>
    </citation>
    <scope>NUCLEOTIDE SEQUENCE</scope>
    <source>
        <strain evidence="2">NC_groundwater_717_Ag_S-0.2um_59_8</strain>
    </source>
</reference>
<dbReference type="SUPFAM" id="SSF52980">
    <property type="entry name" value="Restriction endonuclease-like"/>
    <property type="match status" value="1"/>
</dbReference>
<proteinExistence type="predicted"/>
<name>A0A932M246_UNCTE</name>
<keyword evidence="2" id="KW-0378">Hydrolase</keyword>
<feature type="domain" description="Putative restriction endonuclease" evidence="1">
    <location>
        <begin position="14"/>
        <end position="151"/>
    </location>
</feature>
<dbReference type="Proteomes" id="UP000741360">
    <property type="component" value="Unassembled WGS sequence"/>
</dbReference>
<dbReference type="InterPro" id="IPR011335">
    <property type="entry name" value="Restrct_endonuc-II-like"/>
</dbReference>
<keyword evidence="2" id="KW-0540">Nuclease</keyword>
<comment type="caution">
    <text evidence="2">The sequence shown here is derived from an EMBL/GenBank/DDBJ whole genome shotgun (WGS) entry which is preliminary data.</text>
</comment>
<keyword evidence="2" id="KW-0255">Endonuclease</keyword>
<gene>
    <name evidence="2" type="ORF">HYY65_14055</name>
</gene>
<accession>A0A932M246</accession>
<dbReference type="CDD" id="cd06260">
    <property type="entry name" value="DUF820-like"/>
    <property type="match status" value="1"/>
</dbReference>
<evidence type="ECO:0000313" key="2">
    <source>
        <dbReference type="EMBL" id="MBI3016149.1"/>
    </source>
</evidence>
<dbReference type="GO" id="GO:0004519">
    <property type="term" value="F:endonuclease activity"/>
    <property type="evidence" value="ECO:0007669"/>
    <property type="project" value="UniProtKB-KW"/>
</dbReference>
<dbReference type="PANTHER" id="PTHR35400:SF1">
    <property type="entry name" value="SLR1083 PROTEIN"/>
    <property type="match status" value="1"/>
</dbReference>
<evidence type="ECO:0000313" key="3">
    <source>
        <dbReference type="Proteomes" id="UP000741360"/>
    </source>
</evidence>
<dbReference type="PANTHER" id="PTHR35400">
    <property type="entry name" value="SLR1083 PROTEIN"/>
    <property type="match status" value="1"/>
</dbReference>
<dbReference type="InterPro" id="IPR008538">
    <property type="entry name" value="Uma2"/>
</dbReference>
<protein>
    <submittedName>
        <fullName evidence="2">Uma2 family endonuclease</fullName>
    </submittedName>
</protein>